<comment type="caution">
    <text evidence="1">The sequence shown here is derived from an EMBL/GenBank/DDBJ whole genome shotgun (WGS) entry which is preliminary data.</text>
</comment>
<keyword evidence="2" id="KW-1185">Reference proteome</keyword>
<reference evidence="1 2" key="1">
    <citation type="submission" date="2015-07" db="EMBL/GenBank/DDBJ databases">
        <title>Acinetobacter yuneri, a novel member of Acinetobacter calcoaceticus-Acinetobacter baumannii complex isolated from clinical specimen.</title>
        <authorList>
            <person name="Yu Y."/>
        </authorList>
    </citation>
    <scope>NUCLEOTIDE SEQUENCE [LARGE SCALE GENOMIC DNA]</scope>
    <source>
        <strain evidence="1 2">A362</strain>
    </source>
</reference>
<dbReference type="Proteomes" id="UP000189376">
    <property type="component" value="Unassembled WGS sequence"/>
</dbReference>
<dbReference type="EMBL" id="LFZS01000001">
    <property type="protein sequence ID" value="ONN56250.1"/>
    <property type="molecule type" value="Genomic_DNA"/>
</dbReference>
<dbReference type="RefSeq" id="WP_068933870.1">
    <property type="nucleotide sequence ID" value="NZ_LFZS01000001.1"/>
</dbReference>
<organism evidence="1 2">
    <name type="scientific">Acinetobacter genomosp. 33YU</name>
    <dbReference type="NCBI Taxonomy" id="1675530"/>
    <lineage>
        <taxon>Bacteria</taxon>
        <taxon>Pseudomonadati</taxon>
        <taxon>Pseudomonadota</taxon>
        <taxon>Gammaproteobacteria</taxon>
        <taxon>Moraxellales</taxon>
        <taxon>Moraxellaceae</taxon>
        <taxon>Acinetobacter</taxon>
    </lineage>
</organism>
<name>A0A1V2V1Z6_9GAMM</name>
<accession>A0A1V2V1Z6</accession>
<protein>
    <recommendedName>
        <fullName evidence="3">KTSC domain-containing protein</fullName>
    </recommendedName>
</protein>
<dbReference type="AlphaFoldDB" id="A0A1V2V1Z6"/>
<gene>
    <name evidence="1" type="ORF">AC058_00915</name>
</gene>
<sequence>MPREYKYYQVGSTHYNLEQVVKFTTSSDLSSVLVRFADGSDVEFAFENEDEYSEFLQVIRGVDF</sequence>
<evidence type="ECO:0008006" key="3">
    <source>
        <dbReference type="Google" id="ProtNLM"/>
    </source>
</evidence>
<evidence type="ECO:0000313" key="2">
    <source>
        <dbReference type="Proteomes" id="UP000189376"/>
    </source>
</evidence>
<evidence type="ECO:0000313" key="1">
    <source>
        <dbReference type="EMBL" id="ONN56250.1"/>
    </source>
</evidence>
<proteinExistence type="predicted"/>